<dbReference type="FunCoup" id="A0A2J7QXJ9">
    <property type="interactions" value="70"/>
</dbReference>
<dbReference type="PANTHER" id="PTHR21879">
    <property type="entry name" value="FI03362P-RELATED-RELATED"/>
    <property type="match status" value="1"/>
</dbReference>
<reference evidence="2 3" key="1">
    <citation type="submission" date="2017-12" db="EMBL/GenBank/DDBJ databases">
        <title>Hemimetabolous genomes reveal molecular basis of termite eusociality.</title>
        <authorList>
            <person name="Harrison M.C."/>
            <person name="Jongepier E."/>
            <person name="Robertson H.M."/>
            <person name="Arning N."/>
            <person name="Bitard-Feildel T."/>
            <person name="Chao H."/>
            <person name="Childers C.P."/>
            <person name="Dinh H."/>
            <person name="Doddapaneni H."/>
            <person name="Dugan S."/>
            <person name="Gowin J."/>
            <person name="Greiner C."/>
            <person name="Han Y."/>
            <person name="Hu H."/>
            <person name="Hughes D.S.T."/>
            <person name="Huylmans A.-K."/>
            <person name="Kemena C."/>
            <person name="Kremer L.P.M."/>
            <person name="Lee S.L."/>
            <person name="Lopez-Ezquerra A."/>
            <person name="Mallet L."/>
            <person name="Monroy-Kuhn J.M."/>
            <person name="Moser A."/>
            <person name="Murali S.C."/>
            <person name="Muzny D.M."/>
            <person name="Otani S."/>
            <person name="Piulachs M.-D."/>
            <person name="Poelchau M."/>
            <person name="Qu J."/>
            <person name="Schaub F."/>
            <person name="Wada-Katsumata A."/>
            <person name="Worley K.C."/>
            <person name="Xie Q."/>
            <person name="Ylla G."/>
            <person name="Poulsen M."/>
            <person name="Gibbs R.A."/>
            <person name="Schal C."/>
            <person name="Richards S."/>
            <person name="Belles X."/>
            <person name="Korb J."/>
            <person name="Bornberg-Bauer E."/>
        </authorList>
    </citation>
    <scope>NUCLEOTIDE SEQUENCE [LARGE SCALE GENOMIC DNA]</scope>
    <source>
        <tissue evidence="2">Whole body</tissue>
    </source>
</reference>
<dbReference type="Pfam" id="PF07898">
    <property type="entry name" value="DUF1676"/>
    <property type="match status" value="1"/>
</dbReference>
<dbReference type="InterPro" id="IPR012464">
    <property type="entry name" value="DUF1676"/>
</dbReference>
<feature type="chain" id="PRO_5014352412" description="Osiris 11" evidence="1">
    <location>
        <begin position="21"/>
        <end position="370"/>
    </location>
</feature>
<dbReference type="AlphaFoldDB" id="A0A2J7QXJ9"/>
<dbReference type="Proteomes" id="UP000235965">
    <property type="component" value="Unassembled WGS sequence"/>
</dbReference>
<evidence type="ECO:0000313" key="2">
    <source>
        <dbReference type="EMBL" id="PNF33298.1"/>
    </source>
</evidence>
<comment type="caution">
    <text evidence="2">The sequence shown here is derived from an EMBL/GenBank/DDBJ whole genome shotgun (WGS) entry which is preliminary data.</text>
</comment>
<organism evidence="2 3">
    <name type="scientific">Cryptotermes secundus</name>
    <dbReference type="NCBI Taxonomy" id="105785"/>
    <lineage>
        <taxon>Eukaryota</taxon>
        <taxon>Metazoa</taxon>
        <taxon>Ecdysozoa</taxon>
        <taxon>Arthropoda</taxon>
        <taxon>Hexapoda</taxon>
        <taxon>Insecta</taxon>
        <taxon>Pterygota</taxon>
        <taxon>Neoptera</taxon>
        <taxon>Polyneoptera</taxon>
        <taxon>Dictyoptera</taxon>
        <taxon>Blattodea</taxon>
        <taxon>Blattoidea</taxon>
        <taxon>Termitoidae</taxon>
        <taxon>Kalotermitidae</taxon>
        <taxon>Cryptotermitinae</taxon>
        <taxon>Cryptotermes</taxon>
    </lineage>
</organism>
<dbReference type="PANTHER" id="PTHR21879:SF7">
    <property type="entry name" value="OSIRIS 11"/>
    <property type="match status" value="1"/>
</dbReference>
<keyword evidence="1" id="KW-0732">Signal</keyword>
<gene>
    <name evidence="2" type="ORF">B7P43_G07754</name>
</gene>
<keyword evidence="3" id="KW-1185">Reference proteome</keyword>
<sequence length="370" mass="40597">MEFVPKLSLLAVLCLQGVSASQPGSSVSDTGLDSSAQGLISGIKMLHRTYEQCEQHEDMFACLKLKALKFADRALQLKSIPIVEGVEIVRKGAAEDSRHLNEPLLEFNEADLPADPQKRQETLDDLLADRLLRFLRSHTLQVSVPKIINDLDDSTGEKILHEVSTPALAPTQSSIQWSPGPFTPWVKCEADPSGPSHAEVKKAEGFYSPKHLHEMVLNLLKFYFFAVFLRWAETESLAKEGAGRAKMKKYGGAVLLGLLMKGGMMAMAYKGIALLAGKALLVAKVALVLSAIIGLKKLVSSGGEEKVTYEIVKHPHVSHSHSYPSDHFGGGHYDTSGGGSDHYRRSMEGWYPHLLAYRGQQQLQAKQVTQ</sequence>
<feature type="signal peptide" evidence="1">
    <location>
        <begin position="1"/>
        <end position="20"/>
    </location>
</feature>
<accession>A0A2J7QXJ9</accession>
<evidence type="ECO:0000313" key="3">
    <source>
        <dbReference type="Proteomes" id="UP000235965"/>
    </source>
</evidence>
<proteinExistence type="predicted"/>
<protein>
    <recommendedName>
        <fullName evidence="4">Osiris 11</fullName>
    </recommendedName>
</protein>
<dbReference type="EMBL" id="NEVH01009379">
    <property type="protein sequence ID" value="PNF33298.1"/>
    <property type="molecule type" value="Genomic_DNA"/>
</dbReference>
<dbReference type="InParanoid" id="A0A2J7QXJ9"/>
<name>A0A2J7QXJ9_9NEOP</name>
<dbReference type="GO" id="GO:0016020">
    <property type="term" value="C:membrane"/>
    <property type="evidence" value="ECO:0007669"/>
    <property type="project" value="TreeGrafter"/>
</dbReference>
<evidence type="ECO:0008006" key="4">
    <source>
        <dbReference type="Google" id="ProtNLM"/>
    </source>
</evidence>
<evidence type="ECO:0000256" key="1">
    <source>
        <dbReference type="SAM" id="SignalP"/>
    </source>
</evidence>